<accession>A0A3A1YNI2</accession>
<dbReference type="Proteomes" id="UP000266206">
    <property type="component" value="Unassembled WGS sequence"/>
</dbReference>
<dbReference type="Gene3D" id="1.10.1740.10">
    <property type="match status" value="1"/>
</dbReference>
<keyword evidence="2" id="KW-1133">Transmembrane helix</keyword>
<feature type="compositionally biased region" description="Low complexity" evidence="1">
    <location>
        <begin position="266"/>
        <end position="283"/>
    </location>
</feature>
<dbReference type="EMBL" id="NQYH01000021">
    <property type="protein sequence ID" value="RIY39111.1"/>
    <property type="molecule type" value="Genomic_DNA"/>
</dbReference>
<dbReference type="GO" id="GO:0003700">
    <property type="term" value="F:DNA-binding transcription factor activity"/>
    <property type="evidence" value="ECO:0007669"/>
    <property type="project" value="InterPro"/>
</dbReference>
<dbReference type="AlphaFoldDB" id="A0A3A1YNI2"/>
<dbReference type="GO" id="GO:0005886">
    <property type="term" value="C:plasma membrane"/>
    <property type="evidence" value="ECO:0007669"/>
    <property type="project" value="InterPro"/>
</dbReference>
<dbReference type="SUPFAM" id="SSF88946">
    <property type="entry name" value="Sigma2 domain of RNA polymerase sigma factors"/>
    <property type="match status" value="1"/>
</dbReference>
<proteinExistence type="predicted"/>
<dbReference type="RefSeq" id="WP_119517012.1">
    <property type="nucleotide sequence ID" value="NZ_NQYH01000021.1"/>
</dbReference>
<keyword evidence="2" id="KW-0472">Membrane</keyword>
<reference evidence="3 4" key="1">
    <citation type="submission" date="2017-08" db="EMBL/GenBank/DDBJ databases">
        <title>Pusillimonas indicus sp. nov., a member of the family Alcaligenaceae isolated from surface seawater.</title>
        <authorList>
            <person name="Li J."/>
        </authorList>
    </citation>
    <scope>NUCLEOTIDE SEQUENCE [LARGE SCALE GENOMIC DNA]</scope>
    <source>
        <strain evidence="3 4">L52-1-41</strain>
    </source>
</reference>
<gene>
    <name evidence="3" type="ORF">CJP73_15400</name>
</gene>
<feature type="region of interest" description="Disordered" evidence="1">
    <location>
        <begin position="251"/>
        <end position="300"/>
    </location>
</feature>
<evidence type="ECO:0000256" key="1">
    <source>
        <dbReference type="SAM" id="MobiDB-lite"/>
    </source>
</evidence>
<keyword evidence="2" id="KW-0812">Transmembrane</keyword>
<name>A0A3A1YNI2_9BURK</name>
<dbReference type="OrthoDB" id="9784272at2"/>
<organism evidence="3 4">
    <name type="scientific">Neopusillimonas maritima</name>
    <dbReference type="NCBI Taxonomy" id="2026239"/>
    <lineage>
        <taxon>Bacteria</taxon>
        <taxon>Pseudomonadati</taxon>
        <taxon>Pseudomonadota</taxon>
        <taxon>Betaproteobacteria</taxon>
        <taxon>Burkholderiales</taxon>
        <taxon>Alcaligenaceae</taxon>
        <taxon>Neopusillimonas</taxon>
    </lineage>
</organism>
<comment type="caution">
    <text evidence="3">The sequence shown here is derived from an EMBL/GenBank/DDBJ whole genome shotgun (WGS) entry which is preliminary data.</text>
</comment>
<evidence type="ECO:0000313" key="3">
    <source>
        <dbReference type="EMBL" id="RIY39111.1"/>
    </source>
</evidence>
<evidence type="ECO:0000313" key="4">
    <source>
        <dbReference type="Proteomes" id="UP000266206"/>
    </source>
</evidence>
<evidence type="ECO:0000256" key="2">
    <source>
        <dbReference type="SAM" id="Phobius"/>
    </source>
</evidence>
<feature type="transmembrane region" description="Helical" evidence="2">
    <location>
        <begin position="306"/>
        <end position="324"/>
    </location>
</feature>
<protein>
    <submittedName>
        <fullName evidence="3">Uncharacterized protein</fullName>
    </submittedName>
</protein>
<sequence length="474" mass="51882">MPATLPSLDPALQRCAKKETSSLEQIYRQIAPPIKALAQHVLNDEALAQQALHDSMVMVWQHANHFHPVHGSGYAWIFSIFRYRLQALQRQPNVNQPDRIIAVKSWLNDIGPCLAYFEPPLREHITEESAQFIALAYCKGLNSFTIESVLNIDANIVLTNLTAAFNQTPGAPLPSSQVDNATIAFYVLGLLNGNQANTAQAAIAEDDNALKQALYWEGLFFQLTQLLATNAPDEQAWEKIQKTLKLTIIPQPLKTPEKSARPEPPATGGDAKAATTQATTNAAPSPNRKRSESTPARPRKSGKLRLLVTAILLLILAAGLYVWLVPIQPELAAHNTANNAENTPPEPLSLHTVVMQPPGSTSTPGWLIVSRDPGVLHLEPLLKSQLANDEVLVLWRRKPNSPTTQKLGVIDDSAPSQIRLTSGFSVVEPMLYEITIEQNPAELVEPQGDIAFIGQSFRLEVPDPEPEAPPVPAQ</sequence>
<dbReference type="GO" id="GO:0006352">
    <property type="term" value="P:DNA-templated transcription initiation"/>
    <property type="evidence" value="ECO:0007669"/>
    <property type="project" value="InterPro"/>
</dbReference>
<dbReference type="InterPro" id="IPR013325">
    <property type="entry name" value="RNA_pol_sigma_r2"/>
</dbReference>